<dbReference type="Pfam" id="PF03770">
    <property type="entry name" value="IPK"/>
    <property type="match status" value="1"/>
</dbReference>
<dbReference type="GO" id="GO:0032958">
    <property type="term" value="P:inositol phosphate biosynthetic process"/>
    <property type="evidence" value="ECO:0007669"/>
    <property type="project" value="InterPro"/>
</dbReference>
<dbReference type="InterPro" id="IPR038286">
    <property type="entry name" value="IPK_sf"/>
</dbReference>
<dbReference type="AlphaFoldDB" id="A0A137PHL5"/>
<dbReference type="GO" id="GO:0000824">
    <property type="term" value="F:inositol-1,4,5,6-tetrakisphosphate 3-kinase activity"/>
    <property type="evidence" value="ECO:0007669"/>
    <property type="project" value="TreeGrafter"/>
</dbReference>
<feature type="region of interest" description="Disordered" evidence="5">
    <location>
        <begin position="240"/>
        <end position="262"/>
    </location>
</feature>
<dbReference type="GO" id="GO:0005737">
    <property type="term" value="C:cytoplasm"/>
    <property type="evidence" value="ECO:0007669"/>
    <property type="project" value="TreeGrafter"/>
</dbReference>
<organism evidence="6 7">
    <name type="scientific">Conidiobolus coronatus (strain ATCC 28846 / CBS 209.66 / NRRL 28638)</name>
    <name type="common">Delacroixia coronata</name>
    <dbReference type="NCBI Taxonomy" id="796925"/>
    <lineage>
        <taxon>Eukaryota</taxon>
        <taxon>Fungi</taxon>
        <taxon>Fungi incertae sedis</taxon>
        <taxon>Zoopagomycota</taxon>
        <taxon>Entomophthoromycotina</taxon>
        <taxon>Entomophthoromycetes</taxon>
        <taxon>Entomophthorales</taxon>
        <taxon>Ancylistaceae</taxon>
        <taxon>Conidiobolus</taxon>
    </lineage>
</organism>
<evidence type="ECO:0000256" key="4">
    <source>
        <dbReference type="RuleBase" id="RU363090"/>
    </source>
</evidence>
<dbReference type="EMBL" id="KQ964423">
    <property type="protein sequence ID" value="KXN74496.1"/>
    <property type="molecule type" value="Genomic_DNA"/>
</dbReference>
<evidence type="ECO:0000256" key="5">
    <source>
        <dbReference type="SAM" id="MobiDB-lite"/>
    </source>
</evidence>
<accession>A0A137PHL5</accession>
<dbReference type="GO" id="GO:0046854">
    <property type="term" value="P:phosphatidylinositol phosphate biosynthetic process"/>
    <property type="evidence" value="ECO:0007669"/>
    <property type="project" value="TreeGrafter"/>
</dbReference>
<dbReference type="SUPFAM" id="SSF56104">
    <property type="entry name" value="SAICAR synthase-like"/>
    <property type="match status" value="1"/>
</dbReference>
<dbReference type="OrthoDB" id="338650at2759"/>
<feature type="compositionally biased region" description="Acidic residues" evidence="5">
    <location>
        <begin position="241"/>
        <end position="261"/>
    </location>
</feature>
<name>A0A137PHL5_CONC2</name>
<dbReference type="InterPro" id="IPR005522">
    <property type="entry name" value="IPK"/>
</dbReference>
<dbReference type="PANTHER" id="PTHR12400">
    <property type="entry name" value="INOSITOL POLYPHOSPHATE KINASE"/>
    <property type="match status" value="1"/>
</dbReference>
<evidence type="ECO:0000256" key="2">
    <source>
        <dbReference type="ARBA" id="ARBA00022679"/>
    </source>
</evidence>
<dbReference type="OMA" id="FRICGMK"/>
<reference evidence="6 7" key="1">
    <citation type="journal article" date="2015" name="Genome Biol. Evol.">
        <title>Phylogenomic analyses indicate that early fungi evolved digesting cell walls of algal ancestors of land plants.</title>
        <authorList>
            <person name="Chang Y."/>
            <person name="Wang S."/>
            <person name="Sekimoto S."/>
            <person name="Aerts A.L."/>
            <person name="Choi C."/>
            <person name="Clum A."/>
            <person name="LaButti K.M."/>
            <person name="Lindquist E.A."/>
            <person name="Yee Ngan C."/>
            <person name="Ohm R.A."/>
            <person name="Salamov A.A."/>
            <person name="Grigoriev I.V."/>
            <person name="Spatafora J.W."/>
            <person name="Berbee M.L."/>
        </authorList>
    </citation>
    <scope>NUCLEOTIDE SEQUENCE [LARGE SCALE GENOMIC DNA]</scope>
    <source>
        <strain evidence="6 7">NRRL 28638</strain>
    </source>
</reference>
<dbReference type="GO" id="GO:0008440">
    <property type="term" value="F:inositol-1,4,5-trisphosphate 3-kinase activity"/>
    <property type="evidence" value="ECO:0007669"/>
    <property type="project" value="TreeGrafter"/>
</dbReference>
<sequence>MKNQVGGHEGITTSEDNSMIIKPTNSFEQDFYNQIPHYPNILPFIPRYYGSLSATTEGEGEKLGFQGEGILSPGNPAQSKDIMICIQNISAYFNKPSILDLKMGTRLYDENNVTEEKKLRMIAKARATTSHSTGIRVTGMKVYDHLKDEYVEYDRNYGLSLSVSALKEAFINYLPFSIPDLLRNKLIDLFLEELRDLEPIIKSIPMRMYGSSILFVYEGDLIRLEKLLNGKNVLADKIELEEKEEAQEEEDEDEEEEEEEDYLKYSPAALKLIDFAHTTFHDGKPDDEGYWLGLENTIKHFEDLKSTSESN</sequence>
<dbReference type="PANTHER" id="PTHR12400:SF103">
    <property type="entry name" value="INOSITOL POLYPHOSPHATE MULTIKINASE"/>
    <property type="match status" value="1"/>
</dbReference>
<dbReference type="STRING" id="796925.A0A137PHL5"/>
<keyword evidence="7" id="KW-1185">Reference proteome</keyword>
<comment type="similarity">
    <text evidence="1 4">Belongs to the inositol phosphokinase (IPK) family.</text>
</comment>
<dbReference type="EC" id="2.7.-.-" evidence="4"/>
<evidence type="ECO:0000256" key="3">
    <source>
        <dbReference type="ARBA" id="ARBA00022777"/>
    </source>
</evidence>
<keyword evidence="3 4" id="KW-0418">Kinase</keyword>
<dbReference type="Proteomes" id="UP000070444">
    <property type="component" value="Unassembled WGS sequence"/>
</dbReference>
<keyword evidence="2 4" id="KW-0808">Transferase</keyword>
<evidence type="ECO:0000313" key="7">
    <source>
        <dbReference type="Proteomes" id="UP000070444"/>
    </source>
</evidence>
<dbReference type="GO" id="GO:0005634">
    <property type="term" value="C:nucleus"/>
    <property type="evidence" value="ECO:0007669"/>
    <property type="project" value="TreeGrafter"/>
</dbReference>
<dbReference type="Gene3D" id="3.30.470.160">
    <property type="entry name" value="Inositol polyphosphate kinase"/>
    <property type="match status" value="1"/>
</dbReference>
<evidence type="ECO:0000256" key="1">
    <source>
        <dbReference type="ARBA" id="ARBA00007374"/>
    </source>
</evidence>
<gene>
    <name evidence="6" type="ORF">CONCODRAFT_45897</name>
</gene>
<evidence type="ECO:0000313" key="6">
    <source>
        <dbReference type="EMBL" id="KXN74496.1"/>
    </source>
</evidence>
<protein>
    <recommendedName>
        <fullName evidence="4">Kinase</fullName>
        <ecNumber evidence="4">2.7.-.-</ecNumber>
    </recommendedName>
</protein>
<proteinExistence type="inferred from homology"/>